<dbReference type="Pfam" id="PF00990">
    <property type="entry name" value="GGDEF"/>
    <property type="match status" value="1"/>
</dbReference>
<dbReference type="InterPro" id="IPR000160">
    <property type="entry name" value="GGDEF_dom"/>
</dbReference>
<dbReference type="Gene3D" id="3.30.70.270">
    <property type="match status" value="1"/>
</dbReference>
<dbReference type="PANTHER" id="PTHR45138">
    <property type="entry name" value="REGULATORY COMPONENTS OF SENSORY TRANSDUCTION SYSTEM"/>
    <property type="match status" value="1"/>
</dbReference>
<dbReference type="PROSITE" id="PS50887">
    <property type="entry name" value="GGDEF"/>
    <property type="match status" value="1"/>
</dbReference>
<evidence type="ECO:0000256" key="1">
    <source>
        <dbReference type="PROSITE-ProRule" id="PRU00169"/>
    </source>
</evidence>
<evidence type="ECO:0000259" key="2">
    <source>
        <dbReference type="PROSITE" id="PS50110"/>
    </source>
</evidence>
<dbReference type="FunFam" id="3.30.70.270:FF:000001">
    <property type="entry name" value="Diguanylate cyclase domain protein"/>
    <property type="match status" value="1"/>
</dbReference>
<feature type="domain" description="GGDEF" evidence="3">
    <location>
        <begin position="204"/>
        <end position="341"/>
    </location>
</feature>
<dbReference type="CDD" id="cd01949">
    <property type="entry name" value="GGDEF"/>
    <property type="match status" value="1"/>
</dbReference>
<evidence type="ECO:0000313" key="4">
    <source>
        <dbReference type="EMBL" id="MBD2185278.1"/>
    </source>
</evidence>
<dbReference type="GO" id="GO:0000160">
    <property type="term" value="P:phosphorelay signal transduction system"/>
    <property type="evidence" value="ECO:0007669"/>
    <property type="project" value="InterPro"/>
</dbReference>
<dbReference type="Gene3D" id="3.40.50.2300">
    <property type="match status" value="1"/>
</dbReference>
<dbReference type="InterPro" id="IPR043128">
    <property type="entry name" value="Rev_trsase/Diguanyl_cyclase"/>
</dbReference>
<keyword evidence="5" id="KW-1185">Reference proteome</keyword>
<dbReference type="SUPFAM" id="SSF52172">
    <property type="entry name" value="CheY-like"/>
    <property type="match status" value="1"/>
</dbReference>
<keyword evidence="1" id="KW-0597">Phosphoprotein</keyword>
<dbReference type="GO" id="GO:0043709">
    <property type="term" value="P:cell adhesion involved in single-species biofilm formation"/>
    <property type="evidence" value="ECO:0007669"/>
    <property type="project" value="TreeGrafter"/>
</dbReference>
<sequence>MSTMNTGVCQPEPPSILIVDDEKMMRILLRRALEKEGYRVVEACDGQEAIEIYQRIKPDLVLLDAVMPIVDGFACCAKLQSLNEEDAKQTLLYGNPEGQQNSLWQMRSGRTPILIVTGLEDAASVDRAFEVGATDYVTKPIHWAVLRQRVRRLIEQAQLYKQLEAANQELQRIACLDGLTQVANRRGFDETLEREWRRMAREQGFLSLILCDVDFFKAFNDHFGHLAGDICLQQVAHAIREATKRPADLVARYGGEEFAVILPNSPDRGAIHVAQQIQANIAALKISHPQSGVSQYVTASLGLACIVPPPHSQPIMLIDAADKALYEAKASGRDRFILNSWES</sequence>
<dbReference type="InterPro" id="IPR029787">
    <property type="entry name" value="Nucleotide_cyclase"/>
</dbReference>
<dbReference type="AlphaFoldDB" id="A0A926VKB0"/>
<evidence type="ECO:0000313" key="5">
    <source>
        <dbReference type="Proteomes" id="UP000641646"/>
    </source>
</evidence>
<dbReference type="InterPro" id="IPR050469">
    <property type="entry name" value="Diguanylate_Cyclase"/>
</dbReference>
<dbReference type="GO" id="GO:0052621">
    <property type="term" value="F:diguanylate cyclase activity"/>
    <property type="evidence" value="ECO:0007669"/>
    <property type="project" value="TreeGrafter"/>
</dbReference>
<dbReference type="PANTHER" id="PTHR45138:SF9">
    <property type="entry name" value="DIGUANYLATE CYCLASE DGCM-RELATED"/>
    <property type="match status" value="1"/>
</dbReference>
<feature type="domain" description="Response regulatory" evidence="2">
    <location>
        <begin position="15"/>
        <end position="154"/>
    </location>
</feature>
<dbReference type="Proteomes" id="UP000641646">
    <property type="component" value="Unassembled WGS sequence"/>
</dbReference>
<dbReference type="Pfam" id="PF00072">
    <property type="entry name" value="Response_reg"/>
    <property type="match status" value="1"/>
</dbReference>
<dbReference type="SMART" id="SM00267">
    <property type="entry name" value="GGDEF"/>
    <property type="match status" value="1"/>
</dbReference>
<dbReference type="GO" id="GO:0005886">
    <property type="term" value="C:plasma membrane"/>
    <property type="evidence" value="ECO:0007669"/>
    <property type="project" value="TreeGrafter"/>
</dbReference>
<proteinExistence type="predicted"/>
<reference evidence="4" key="2">
    <citation type="submission" date="2020-08" db="EMBL/GenBank/DDBJ databases">
        <authorList>
            <person name="Chen M."/>
            <person name="Teng W."/>
            <person name="Zhao L."/>
            <person name="Hu C."/>
            <person name="Zhou Y."/>
            <person name="Han B."/>
            <person name="Song L."/>
            <person name="Shu W."/>
        </authorList>
    </citation>
    <scope>NUCLEOTIDE SEQUENCE</scope>
    <source>
        <strain evidence="4">FACHB-1375</strain>
    </source>
</reference>
<dbReference type="EMBL" id="JACJPW010000114">
    <property type="protein sequence ID" value="MBD2185278.1"/>
    <property type="molecule type" value="Genomic_DNA"/>
</dbReference>
<dbReference type="GO" id="GO:1902201">
    <property type="term" value="P:negative regulation of bacterial-type flagellum-dependent cell motility"/>
    <property type="evidence" value="ECO:0007669"/>
    <property type="project" value="TreeGrafter"/>
</dbReference>
<dbReference type="PROSITE" id="PS50110">
    <property type="entry name" value="RESPONSE_REGULATORY"/>
    <property type="match status" value="1"/>
</dbReference>
<dbReference type="InterPro" id="IPR001789">
    <property type="entry name" value="Sig_transdc_resp-reg_receiver"/>
</dbReference>
<feature type="modified residue" description="4-aspartylphosphate" evidence="1">
    <location>
        <position position="64"/>
    </location>
</feature>
<evidence type="ECO:0000259" key="3">
    <source>
        <dbReference type="PROSITE" id="PS50887"/>
    </source>
</evidence>
<protein>
    <submittedName>
        <fullName evidence="4">PleD family two-component system response regulator</fullName>
    </submittedName>
</protein>
<accession>A0A926VKB0</accession>
<name>A0A926VKB0_9CYAN</name>
<reference evidence="4" key="1">
    <citation type="journal article" date="2015" name="ISME J.">
        <title>Draft Genome Sequence of Streptomyces incarnatus NRRL8089, which Produces the Nucleoside Antibiotic Sinefungin.</title>
        <authorList>
            <person name="Oshima K."/>
            <person name="Hattori M."/>
            <person name="Shimizu H."/>
            <person name="Fukuda K."/>
            <person name="Nemoto M."/>
            <person name="Inagaki K."/>
            <person name="Tamura T."/>
        </authorList>
    </citation>
    <scope>NUCLEOTIDE SEQUENCE</scope>
    <source>
        <strain evidence="4">FACHB-1375</strain>
    </source>
</reference>
<dbReference type="RefSeq" id="WP_190473342.1">
    <property type="nucleotide sequence ID" value="NZ_JACJPW010000114.1"/>
</dbReference>
<dbReference type="SUPFAM" id="SSF55073">
    <property type="entry name" value="Nucleotide cyclase"/>
    <property type="match status" value="1"/>
</dbReference>
<dbReference type="InterPro" id="IPR011006">
    <property type="entry name" value="CheY-like_superfamily"/>
</dbReference>
<gene>
    <name evidence="4" type="ORF">H6G03_30095</name>
</gene>
<comment type="caution">
    <text evidence="4">The sequence shown here is derived from an EMBL/GenBank/DDBJ whole genome shotgun (WGS) entry which is preliminary data.</text>
</comment>
<dbReference type="NCBIfam" id="TIGR00254">
    <property type="entry name" value="GGDEF"/>
    <property type="match status" value="1"/>
</dbReference>
<organism evidence="4 5">
    <name type="scientific">Aerosakkonema funiforme FACHB-1375</name>
    <dbReference type="NCBI Taxonomy" id="2949571"/>
    <lineage>
        <taxon>Bacteria</taxon>
        <taxon>Bacillati</taxon>
        <taxon>Cyanobacteriota</taxon>
        <taxon>Cyanophyceae</taxon>
        <taxon>Oscillatoriophycideae</taxon>
        <taxon>Aerosakkonematales</taxon>
        <taxon>Aerosakkonemataceae</taxon>
        <taxon>Aerosakkonema</taxon>
    </lineage>
</organism>
<dbReference type="SMART" id="SM00448">
    <property type="entry name" value="REC"/>
    <property type="match status" value="1"/>
</dbReference>